<keyword evidence="2" id="KW-1185">Reference proteome</keyword>
<dbReference type="EMBL" id="JBFOLK010000009">
    <property type="protein sequence ID" value="KAL2486849.1"/>
    <property type="molecule type" value="Genomic_DNA"/>
</dbReference>
<sequence>MCNMLNFSPSFDLGFDLETTAPDIELDDMEFADHDLKMIDETIDMRNMSTSKKAEKIEEDDDIIQIDDTTLSAPRRRTRKTAVVYRFPYISDFGSSGKNKVVIREIRSGTSA</sequence>
<protein>
    <submittedName>
        <fullName evidence="1">Uncharacterized protein</fullName>
    </submittedName>
</protein>
<proteinExistence type="predicted"/>
<comment type="caution">
    <text evidence="1">The sequence shown here is derived from an EMBL/GenBank/DDBJ whole genome shotgun (WGS) entry which is preliminary data.</text>
</comment>
<evidence type="ECO:0000313" key="2">
    <source>
        <dbReference type="Proteomes" id="UP001604336"/>
    </source>
</evidence>
<accession>A0ABD1RI86</accession>
<dbReference type="Proteomes" id="UP001604336">
    <property type="component" value="Unassembled WGS sequence"/>
</dbReference>
<gene>
    <name evidence="1" type="ORF">Adt_31605</name>
</gene>
<organism evidence="1 2">
    <name type="scientific">Abeliophyllum distichum</name>
    <dbReference type="NCBI Taxonomy" id="126358"/>
    <lineage>
        <taxon>Eukaryota</taxon>
        <taxon>Viridiplantae</taxon>
        <taxon>Streptophyta</taxon>
        <taxon>Embryophyta</taxon>
        <taxon>Tracheophyta</taxon>
        <taxon>Spermatophyta</taxon>
        <taxon>Magnoliopsida</taxon>
        <taxon>eudicotyledons</taxon>
        <taxon>Gunneridae</taxon>
        <taxon>Pentapetalae</taxon>
        <taxon>asterids</taxon>
        <taxon>lamiids</taxon>
        <taxon>Lamiales</taxon>
        <taxon>Oleaceae</taxon>
        <taxon>Forsythieae</taxon>
        <taxon>Abeliophyllum</taxon>
    </lineage>
</organism>
<name>A0ABD1RI86_9LAMI</name>
<reference evidence="2" key="1">
    <citation type="submission" date="2024-07" db="EMBL/GenBank/DDBJ databases">
        <title>Two chromosome-level genome assemblies of Korean endemic species Abeliophyllum distichum and Forsythia ovata (Oleaceae).</title>
        <authorList>
            <person name="Jang H."/>
        </authorList>
    </citation>
    <scope>NUCLEOTIDE SEQUENCE [LARGE SCALE GENOMIC DNA]</scope>
</reference>
<evidence type="ECO:0000313" key="1">
    <source>
        <dbReference type="EMBL" id="KAL2486849.1"/>
    </source>
</evidence>
<dbReference type="AlphaFoldDB" id="A0ABD1RI86"/>